<evidence type="ECO:0000313" key="4">
    <source>
        <dbReference type="EMBL" id="KAH7358980.1"/>
    </source>
</evidence>
<feature type="region of interest" description="Disordered" evidence="3">
    <location>
        <begin position="541"/>
        <end position="563"/>
    </location>
</feature>
<keyword evidence="5" id="KW-1185">Reference proteome</keyword>
<dbReference type="AlphaFoldDB" id="A0A8K0TI48"/>
<keyword evidence="2" id="KW-0408">Iron</keyword>
<dbReference type="GO" id="GO:0019760">
    <property type="term" value="P:glucosinolate metabolic process"/>
    <property type="evidence" value="ECO:0007669"/>
    <property type="project" value="UniProtKB-ARBA"/>
</dbReference>
<keyword evidence="1" id="KW-0677">Repeat</keyword>
<gene>
    <name evidence="4" type="ORF">B0T11DRAFT_110587</name>
</gene>
<dbReference type="PANTHER" id="PTHR47435">
    <property type="entry name" value="KELCH REPEAT PROTEIN (AFU_ORTHOLOGUE AFUA_5G12780)"/>
    <property type="match status" value="1"/>
</dbReference>
<dbReference type="EMBL" id="JAGPXD010000004">
    <property type="protein sequence ID" value="KAH7358980.1"/>
    <property type="molecule type" value="Genomic_DNA"/>
</dbReference>
<dbReference type="Proteomes" id="UP000813385">
    <property type="component" value="Unassembled WGS sequence"/>
</dbReference>
<evidence type="ECO:0008006" key="6">
    <source>
        <dbReference type="Google" id="ProtNLM"/>
    </source>
</evidence>
<evidence type="ECO:0000256" key="1">
    <source>
        <dbReference type="ARBA" id="ARBA00022737"/>
    </source>
</evidence>
<reference evidence="4" key="1">
    <citation type="journal article" date="2021" name="Nat. Commun.">
        <title>Genetic determinants of endophytism in the Arabidopsis root mycobiome.</title>
        <authorList>
            <person name="Mesny F."/>
            <person name="Miyauchi S."/>
            <person name="Thiergart T."/>
            <person name="Pickel B."/>
            <person name="Atanasova L."/>
            <person name="Karlsson M."/>
            <person name="Huettel B."/>
            <person name="Barry K.W."/>
            <person name="Haridas S."/>
            <person name="Chen C."/>
            <person name="Bauer D."/>
            <person name="Andreopoulos W."/>
            <person name="Pangilinan J."/>
            <person name="LaButti K."/>
            <person name="Riley R."/>
            <person name="Lipzen A."/>
            <person name="Clum A."/>
            <person name="Drula E."/>
            <person name="Henrissat B."/>
            <person name="Kohler A."/>
            <person name="Grigoriev I.V."/>
            <person name="Martin F.M."/>
            <person name="Hacquard S."/>
        </authorList>
    </citation>
    <scope>NUCLEOTIDE SEQUENCE</scope>
    <source>
        <strain evidence="4">MPI-CAGE-AT-0016</strain>
    </source>
</reference>
<dbReference type="InterPro" id="IPR011043">
    <property type="entry name" value="Gal_Oxase/kelch_b-propeller"/>
</dbReference>
<dbReference type="Gene3D" id="2.120.10.80">
    <property type="entry name" value="Kelch-type beta propeller"/>
    <property type="match status" value="1"/>
</dbReference>
<evidence type="ECO:0000256" key="3">
    <source>
        <dbReference type="SAM" id="MobiDB-lite"/>
    </source>
</evidence>
<evidence type="ECO:0000256" key="2">
    <source>
        <dbReference type="ARBA" id="ARBA00023004"/>
    </source>
</evidence>
<protein>
    <recommendedName>
        <fullName evidence="6">Kelch repeat protein</fullName>
    </recommendedName>
</protein>
<organism evidence="4 5">
    <name type="scientific">Plectosphaerella cucumerina</name>
    <dbReference type="NCBI Taxonomy" id="40658"/>
    <lineage>
        <taxon>Eukaryota</taxon>
        <taxon>Fungi</taxon>
        <taxon>Dikarya</taxon>
        <taxon>Ascomycota</taxon>
        <taxon>Pezizomycotina</taxon>
        <taxon>Sordariomycetes</taxon>
        <taxon>Hypocreomycetidae</taxon>
        <taxon>Glomerellales</taxon>
        <taxon>Plectosphaerellaceae</taxon>
        <taxon>Plectosphaerella</taxon>
    </lineage>
</organism>
<dbReference type="OrthoDB" id="540004at2759"/>
<name>A0A8K0TI48_9PEZI</name>
<dbReference type="InterPro" id="IPR015915">
    <property type="entry name" value="Kelch-typ_b-propeller"/>
</dbReference>
<sequence length="590" mass="63343">MFCPGTFEASSLFPRPEKVVKHQDESREVGVVLREPWQARVGRPLNYHLALALALLGERIRPLSPLQSAYKYSWHRRHAQLLPTTRPTPGMPNMRFSMAVAVLLPGTAILAAQSEPSGSPTWSNVPPADEFLRLTGGTVALLGDRVYYDGGLISQRGFETYLTTRPMNATLSIDLSRSWTTESVVINETPKSDGIGSWSYQHSWSDEEDGAFYTWGDGAMYIPDIETPPPTLWKFTAQGTNGSGTWSEVDIASEGDGIQSHTLDRRNGVTVSTPGVGFVFGGFSILDGSSNMSTGYSSFDYAAREWREHSDQEDSFSETGTMSTGAAVFVPVFGSDGLVFVLGGAEWLGQGVGHGNIDFERVRFLDPVSKRWFSQDTTGDIPAPRARHCAVGVSGADGTYDIFIYGGRTENSGEPLTETSEIYVLSLPGFRWTRLYGDHDGEGRYDARCAVVGKRQLLSWGGTTLALDYSDDHGLAEGTRSDSNANGLAVFDMSAGKWKTSYDAGAAAYEAHESVSAFHTREGLDKIEWSSEDVRALFASDNIEPQAPGTGGTGDEEAGAGDSNGSNALVGAAAGGFVGALVAVGVAAVL</sequence>
<evidence type="ECO:0000313" key="5">
    <source>
        <dbReference type="Proteomes" id="UP000813385"/>
    </source>
</evidence>
<proteinExistence type="predicted"/>
<accession>A0A8K0TI48</accession>
<dbReference type="PANTHER" id="PTHR47435:SF4">
    <property type="entry name" value="KELCH REPEAT PROTEIN (AFU_ORTHOLOGUE AFUA_5G12780)"/>
    <property type="match status" value="1"/>
</dbReference>
<comment type="caution">
    <text evidence="4">The sequence shown here is derived from an EMBL/GenBank/DDBJ whole genome shotgun (WGS) entry which is preliminary data.</text>
</comment>
<dbReference type="SUPFAM" id="SSF50965">
    <property type="entry name" value="Galactose oxidase, central domain"/>
    <property type="match status" value="1"/>
</dbReference>